<reference evidence="9" key="1">
    <citation type="submission" date="2018-04" db="EMBL/GenBank/DDBJ databases">
        <title>Transcriptome of Schizaphis graminum biotype I.</title>
        <authorList>
            <person name="Scully E.D."/>
            <person name="Geib S.M."/>
            <person name="Palmer N.A."/>
            <person name="Koch K."/>
            <person name="Bradshaw J."/>
            <person name="Heng-Moss T."/>
            <person name="Sarath G."/>
        </authorList>
    </citation>
    <scope>NUCLEOTIDE SEQUENCE</scope>
</reference>
<comment type="subcellular location">
    <subcellularLocation>
        <location evidence="1">Cytoplasm</location>
    </subcellularLocation>
</comment>
<evidence type="ECO:0000256" key="7">
    <source>
        <dbReference type="ARBA" id="ARBA00026004"/>
    </source>
</evidence>
<sequence>MEGNISVNEHHRNVIENYIEFMGHQKKQSIILIKKAFEEVFKTNLFDETYTKEEVKNILSSLETTMTNEIKCELSAYTNTNLLMMYQFFQQAEKWHLRLNVDISEIQNKELLQEMEKIEINYNIMNRTLEKKKLLGSSDHYITNDFVEVLHKRLNQLENHNSKLEADLKDLEENCNKLNNEKEALKLLIKQKDKQENLQKSLVEIEVQTQNIFDDNINNHDECKITVNQLENELAVAQSQLTLTNLELDRKFNDTAAYINMKNIITKKNEQVRELRDRLLIYEKDDNQDIVV</sequence>
<keyword evidence="4" id="KW-0963">Cytoplasm</keyword>
<dbReference type="EMBL" id="GGMR01016587">
    <property type="protein sequence ID" value="MBY29206.1"/>
    <property type="molecule type" value="Transcribed_RNA"/>
</dbReference>
<comment type="subunit">
    <text evidence="7">Self-associates. Interacts with BBS9; the interaction mediates the association of LZTL1 with the BBsome complex and regulates BBSome ciliary trafficking.</text>
</comment>
<gene>
    <name evidence="9" type="primary">Lztfl1</name>
    <name evidence="9" type="ORF">g.79961</name>
</gene>
<evidence type="ECO:0000256" key="2">
    <source>
        <dbReference type="ARBA" id="ARBA00008868"/>
    </source>
</evidence>
<evidence type="ECO:0000256" key="6">
    <source>
        <dbReference type="ARBA" id="ARBA00024898"/>
    </source>
</evidence>
<protein>
    <recommendedName>
        <fullName evidence="3">Leucine zipper transcription factor-like protein 1</fullName>
    </recommendedName>
</protein>
<keyword evidence="5 8" id="KW-0175">Coiled coil</keyword>
<comment type="function">
    <text evidence="6">Regulates ciliary localization of the BBSome complex. Together with the BBSome complex, controls SMO ciliary trafficking and contributes to the sonic hedgehog (SHH) pathway regulation. May play a role in neurite outgrowth. May have tumor suppressor function.</text>
</comment>
<dbReference type="Pfam" id="PF15294">
    <property type="entry name" value="Leu_zip"/>
    <property type="match status" value="1"/>
</dbReference>
<organism evidence="9">
    <name type="scientific">Schizaphis graminum</name>
    <name type="common">Green bug aphid</name>
    <dbReference type="NCBI Taxonomy" id="13262"/>
    <lineage>
        <taxon>Eukaryota</taxon>
        <taxon>Metazoa</taxon>
        <taxon>Ecdysozoa</taxon>
        <taxon>Arthropoda</taxon>
        <taxon>Hexapoda</taxon>
        <taxon>Insecta</taxon>
        <taxon>Pterygota</taxon>
        <taxon>Neoptera</taxon>
        <taxon>Paraneoptera</taxon>
        <taxon>Hemiptera</taxon>
        <taxon>Sternorrhyncha</taxon>
        <taxon>Aphidomorpha</taxon>
        <taxon>Aphidoidea</taxon>
        <taxon>Aphididae</taxon>
        <taxon>Aphidini</taxon>
        <taxon>Schizaphis</taxon>
    </lineage>
</organism>
<feature type="coiled-coil region" evidence="8">
    <location>
        <begin position="101"/>
        <end position="285"/>
    </location>
</feature>
<dbReference type="AlphaFoldDB" id="A0A2S2PK01"/>
<evidence type="ECO:0000313" key="9">
    <source>
        <dbReference type="EMBL" id="MBY29206.1"/>
    </source>
</evidence>
<dbReference type="PANTHER" id="PTHR21635">
    <property type="entry name" value="LEUCINE ZIPPER TRANSCRIPTION FACTOR LIKE"/>
    <property type="match status" value="1"/>
</dbReference>
<evidence type="ECO:0000256" key="8">
    <source>
        <dbReference type="SAM" id="Coils"/>
    </source>
</evidence>
<comment type="similarity">
    <text evidence="2">Belongs to the LZTFL1 family.</text>
</comment>
<evidence type="ECO:0000256" key="4">
    <source>
        <dbReference type="ARBA" id="ARBA00022490"/>
    </source>
</evidence>
<dbReference type="InterPro" id="IPR026157">
    <property type="entry name" value="LZTFL1"/>
</dbReference>
<evidence type="ECO:0000256" key="5">
    <source>
        <dbReference type="ARBA" id="ARBA00023054"/>
    </source>
</evidence>
<evidence type="ECO:0000256" key="3">
    <source>
        <dbReference type="ARBA" id="ARBA00018920"/>
    </source>
</evidence>
<dbReference type="GO" id="GO:0005737">
    <property type="term" value="C:cytoplasm"/>
    <property type="evidence" value="ECO:0007669"/>
    <property type="project" value="UniProtKB-SubCell"/>
</dbReference>
<proteinExistence type="inferred from homology"/>
<accession>A0A2S2PK01</accession>
<evidence type="ECO:0000256" key="1">
    <source>
        <dbReference type="ARBA" id="ARBA00004496"/>
    </source>
</evidence>
<name>A0A2S2PK01_SCHGA</name>
<dbReference type="PANTHER" id="PTHR21635:SF0">
    <property type="entry name" value="LEUCINE ZIPPER TRANSCRIPTION FACTOR-LIKE PROTEIN 1"/>
    <property type="match status" value="1"/>
</dbReference>
<dbReference type="GO" id="GO:1903565">
    <property type="term" value="P:negative regulation of protein localization to cilium"/>
    <property type="evidence" value="ECO:0007669"/>
    <property type="project" value="TreeGrafter"/>
</dbReference>